<dbReference type="Pfam" id="PF07727">
    <property type="entry name" value="RVT_2"/>
    <property type="match status" value="1"/>
</dbReference>
<name>A0ABM1RSB5_CAMSA</name>
<reference evidence="2" key="1">
    <citation type="journal article" date="2014" name="Nat. Commun.">
        <title>The emerging biofuel crop Camelina sativa retains a highly undifferentiated hexaploid genome structure.</title>
        <authorList>
            <person name="Kagale S."/>
            <person name="Koh C."/>
            <person name="Nixon J."/>
            <person name="Bollina V."/>
            <person name="Clarke W.E."/>
            <person name="Tuteja R."/>
            <person name="Spillane C."/>
            <person name="Robinson S.J."/>
            <person name="Links M.G."/>
            <person name="Clarke C."/>
            <person name="Higgins E.E."/>
            <person name="Huebert T."/>
            <person name="Sharpe A.G."/>
            <person name="Parkin I.A."/>
        </authorList>
    </citation>
    <scope>NUCLEOTIDE SEQUENCE [LARGE SCALE GENOMIC DNA]</scope>
    <source>
        <strain evidence="2">cv. DH55</strain>
    </source>
</reference>
<keyword evidence="2" id="KW-1185">Reference proteome</keyword>
<accession>A0ABM1RSB5</accession>
<dbReference type="SUPFAM" id="SSF56672">
    <property type="entry name" value="DNA/RNA polymerases"/>
    <property type="match status" value="1"/>
</dbReference>
<dbReference type="RefSeq" id="XP_019101903.1">
    <property type="nucleotide sequence ID" value="XM_019246358.1"/>
</dbReference>
<dbReference type="CDD" id="cd09272">
    <property type="entry name" value="RNase_HI_RT_Ty1"/>
    <property type="match status" value="1"/>
</dbReference>
<dbReference type="PANTHER" id="PTHR11439:SF470">
    <property type="entry name" value="CYSTEINE-RICH RLK (RECEPTOR-LIKE PROTEIN KINASE) 8"/>
    <property type="match status" value="1"/>
</dbReference>
<dbReference type="Proteomes" id="UP000694864">
    <property type="component" value="Chromosome 6"/>
</dbReference>
<reference evidence="3" key="2">
    <citation type="submission" date="2025-08" db="UniProtKB">
        <authorList>
            <consortium name="RefSeq"/>
        </authorList>
    </citation>
    <scope>IDENTIFICATION</scope>
    <source>
        <tissue evidence="3">Leaf</tissue>
    </source>
</reference>
<feature type="domain" description="Reverse transcriptase Ty1/copia-type" evidence="1">
    <location>
        <begin position="1"/>
        <end position="70"/>
    </location>
</feature>
<proteinExistence type="predicted"/>
<dbReference type="PANTHER" id="PTHR11439">
    <property type="entry name" value="GAG-POL-RELATED RETROTRANSPOSON"/>
    <property type="match status" value="1"/>
</dbReference>
<gene>
    <name evidence="3" type="primary">LOC109133340</name>
</gene>
<organism evidence="2 3">
    <name type="scientific">Camelina sativa</name>
    <name type="common">False flax</name>
    <name type="synonym">Myagrum sativum</name>
    <dbReference type="NCBI Taxonomy" id="90675"/>
    <lineage>
        <taxon>Eukaryota</taxon>
        <taxon>Viridiplantae</taxon>
        <taxon>Streptophyta</taxon>
        <taxon>Embryophyta</taxon>
        <taxon>Tracheophyta</taxon>
        <taxon>Spermatophyta</taxon>
        <taxon>Magnoliopsida</taxon>
        <taxon>eudicotyledons</taxon>
        <taxon>Gunneridae</taxon>
        <taxon>Pentapetalae</taxon>
        <taxon>rosids</taxon>
        <taxon>malvids</taxon>
        <taxon>Brassicales</taxon>
        <taxon>Brassicaceae</taxon>
        <taxon>Camelineae</taxon>
        <taxon>Camelina</taxon>
    </lineage>
</organism>
<dbReference type="InterPro" id="IPR013103">
    <property type="entry name" value="RVT_2"/>
</dbReference>
<sequence length="315" mass="35932">MIASNNDAVVEDLKTLLKSEFKIKDLGPARFFLELEIARSSKGIFVCQRKYAMNLLEAGFLGCKPSNVPMDPNLHLTKDMGTRWTNPKSYRELIGRMFYLTITRPDITFVVHQLSQFISAPTDIHLQAAHKVLRYIKGNTCQGLMYAADTKLCINAFADADWGACRDTRRSVSGFCSYLGHSLISWRSKKQHVASRSNIESEYRSMAQATCEIIWIQQLLKDLHVKVTFPAKLFCDNKSALHIAMNPVFHERTKHIEIDCHTVRDQLKAGTLKTFHVHSENQHADILTKPLQPGPFYHLLQRLSLSNLYLPNQTL</sequence>
<dbReference type="InterPro" id="IPR043502">
    <property type="entry name" value="DNA/RNA_pol_sf"/>
</dbReference>
<evidence type="ECO:0000259" key="1">
    <source>
        <dbReference type="Pfam" id="PF07727"/>
    </source>
</evidence>
<evidence type="ECO:0000313" key="2">
    <source>
        <dbReference type="Proteomes" id="UP000694864"/>
    </source>
</evidence>
<protein>
    <submittedName>
        <fullName evidence="3">Uncharacterized protein LOC109133340</fullName>
    </submittedName>
</protein>
<evidence type="ECO:0000313" key="3">
    <source>
        <dbReference type="RefSeq" id="XP_019101903.1"/>
    </source>
</evidence>
<dbReference type="GeneID" id="109133340"/>